<proteinExistence type="predicted"/>
<organism evidence="1 2">
    <name type="scientific">Araneus ventricosus</name>
    <name type="common">Orbweaver spider</name>
    <name type="synonym">Epeira ventricosa</name>
    <dbReference type="NCBI Taxonomy" id="182803"/>
    <lineage>
        <taxon>Eukaryota</taxon>
        <taxon>Metazoa</taxon>
        <taxon>Ecdysozoa</taxon>
        <taxon>Arthropoda</taxon>
        <taxon>Chelicerata</taxon>
        <taxon>Arachnida</taxon>
        <taxon>Araneae</taxon>
        <taxon>Araneomorphae</taxon>
        <taxon>Entelegynae</taxon>
        <taxon>Araneoidea</taxon>
        <taxon>Araneidae</taxon>
        <taxon>Araneus</taxon>
    </lineage>
</organism>
<keyword evidence="2" id="KW-1185">Reference proteome</keyword>
<dbReference type="AlphaFoldDB" id="A0A4Y2PG53"/>
<comment type="caution">
    <text evidence="1">The sequence shown here is derived from an EMBL/GenBank/DDBJ whole genome shotgun (WGS) entry which is preliminary data.</text>
</comment>
<evidence type="ECO:0000313" key="2">
    <source>
        <dbReference type="Proteomes" id="UP000499080"/>
    </source>
</evidence>
<dbReference type="EMBL" id="BGPR01011186">
    <property type="protein sequence ID" value="GBN50059.1"/>
    <property type="molecule type" value="Genomic_DNA"/>
</dbReference>
<protein>
    <submittedName>
        <fullName evidence="1">Uncharacterized protein</fullName>
    </submittedName>
</protein>
<accession>A0A4Y2PG53</accession>
<gene>
    <name evidence="1" type="ORF">AVEN_45477_1</name>
</gene>
<reference evidence="1 2" key="1">
    <citation type="journal article" date="2019" name="Sci. Rep.">
        <title>Orb-weaving spider Araneus ventricosus genome elucidates the spidroin gene catalogue.</title>
        <authorList>
            <person name="Kono N."/>
            <person name="Nakamura H."/>
            <person name="Ohtoshi R."/>
            <person name="Moran D.A.P."/>
            <person name="Shinohara A."/>
            <person name="Yoshida Y."/>
            <person name="Fujiwara M."/>
            <person name="Mori M."/>
            <person name="Tomita M."/>
            <person name="Arakawa K."/>
        </authorList>
    </citation>
    <scope>NUCLEOTIDE SEQUENCE [LARGE SCALE GENOMIC DNA]</scope>
</reference>
<sequence length="108" mass="11908">MMFEIFLWGKKSPLFDPSIFIPLENFLLHSPSKKFSSKTSFKSTSRRKVSAVASLFGSTVINGISLGFSSAPFGTIEHLLFGMGVEFRTFSFLRGGGNDGEEMDQTVV</sequence>
<name>A0A4Y2PG53_ARAVE</name>
<evidence type="ECO:0000313" key="1">
    <source>
        <dbReference type="EMBL" id="GBN50059.1"/>
    </source>
</evidence>
<dbReference type="Proteomes" id="UP000499080">
    <property type="component" value="Unassembled WGS sequence"/>
</dbReference>